<protein>
    <submittedName>
        <fullName evidence="1">Uncharacterized protein</fullName>
    </submittedName>
</protein>
<dbReference type="Proteomes" id="UP001186974">
    <property type="component" value="Unassembled WGS sequence"/>
</dbReference>
<comment type="caution">
    <text evidence="1">The sequence shown here is derived from an EMBL/GenBank/DDBJ whole genome shotgun (WGS) entry which is preliminary data.</text>
</comment>
<keyword evidence="2" id="KW-1185">Reference proteome</keyword>
<dbReference type="EMBL" id="JAWDJW010011734">
    <property type="protein sequence ID" value="KAK3044591.1"/>
    <property type="molecule type" value="Genomic_DNA"/>
</dbReference>
<gene>
    <name evidence="1" type="ORF">LTS18_000868</name>
</gene>
<organism evidence="1 2">
    <name type="scientific">Coniosporium uncinatum</name>
    <dbReference type="NCBI Taxonomy" id="93489"/>
    <lineage>
        <taxon>Eukaryota</taxon>
        <taxon>Fungi</taxon>
        <taxon>Dikarya</taxon>
        <taxon>Ascomycota</taxon>
        <taxon>Pezizomycotina</taxon>
        <taxon>Dothideomycetes</taxon>
        <taxon>Dothideomycetes incertae sedis</taxon>
        <taxon>Coniosporium</taxon>
    </lineage>
</organism>
<sequence>NYFVNSTRGRALSLSPWGSGPEPADHEFMQRLFRKWDADMKNELTLQNIVSGIAAIKGSTDMMANIQYFFDLFDDDADGRIDREGILKISEALLFLSRRGTEPTLSPTPSMLDLNEKTTAKPGNSDEAFLSAISAFIRRCFEYADPDNQKSDANSVHDSAKAFDRLSTSSKQKEEDLLDMNDEQLPINAGVYRPTGAPPSLPKVATYQPSRPSSQTINGDASTPIKNPEAANLALDPSNPLHLTLPTFRMLVLADEHLEQFFDTGFPNSFRLSDAPVASSASGSLTTFSNIPSRAPSSVSSTVHQPVPGAGGVVAPGKGIRGMLDNIVTDGMRVAAEVRRRMDEASKELDSAAHHDEDDEDEDHDAKSILSGHGDVE</sequence>
<reference evidence="1" key="1">
    <citation type="submission" date="2024-09" db="EMBL/GenBank/DDBJ databases">
        <title>Black Yeasts Isolated from many extreme environments.</title>
        <authorList>
            <person name="Coleine C."/>
            <person name="Stajich J.E."/>
            <person name="Selbmann L."/>
        </authorList>
    </citation>
    <scope>NUCLEOTIDE SEQUENCE</scope>
    <source>
        <strain evidence="1">CCFEE 5737</strain>
    </source>
</reference>
<evidence type="ECO:0000313" key="1">
    <source>
        <dbReference type="EMBL" id="KAK3044591.1"/>
    </source>
</evidence>
<feature type="non-terminal residue" evidence="1">
    <location>
        <position position="1"/>
    </location>
</feature>
<proteinExistence type="predicted"/>
<evidence type="ECO:0000313" key="2">
    <source>
        <dbReference type="Proteomes" id="UP001186974"/>
    </source>
</evidence>
<feature type="non-terminal residue" evidence="1">
    <location>
        <position position="377"/>
    </location>
</feature>
<name>A0ACC3CU16_9PEZI</name>
<accession>A0ACC3CU16</accession>